<keyword evidence="6 8" id="KW-0238">DNA-binding</keyword>
<evidence type="ECO:0000256" key="7">
    <source>
        <dbReference type="ARBA" id="ARBA00023163"/>
    </source>
</evidence>
<evidence type="ECO:0000313" key="11">
    <source>
        <dbReference type="Proteomes" id="UP000013520"/>
    </source>
</evidence>
<dbReference type="GO" id="GO:0045892">
    <property type="term" value="P:negative regulation of DNA-templated transcription"/>
    <property type="evidence" value="ECO:0007669"/>
    <property type="project" value="UniProtKB-UniRule"/>
</dbReference>
<keyword evidence="5 8" id="KW-0805">Transcription regulation</keyword>
<reference evidence="10 11" key="1">
    <citation type="submission" date="2012-01" db="EMBL/GenBank/DDBJ databases">
        <title>Complete sequence of Desulfotomaculum gibsoniae DSM 7213.</title>
        <authorList>
            <consortium name="US DOE Joint Genome Institute"/>
            <person name="Lucas S."/>
            <person name="Han J."/>
            <person name="Lapidus A."/>
            <person name="Cheng J.-F."/>
            <person name="Goodwin L."/>
            <person name="Pitluck S."/>
            <person name="Peters L."/>
            <person name="Ovchinnikova G."/>
            <person name="Teshima H."/>
            <person name="Detter J.C."/>
            <person name="Han C."/>
            <person name="Tapia R."/>
            <person name="Land M."/>
            <person name="Hauser L."/>
            <person name="Kyrpides N."/>
            <person name="Ivanova N."/>
            <person name="Pagani I."/>
            <person name="Parshina S."/>
            <person name="Plugge C."/>
            <person name="Muyzer G."/>
            <person name="Kuever J."/>
            <person name="Ivanova A."/>
            <person name="Nazina T."/>
            <person name="Klenk H.-P."/>
            <person name="Brambilla E."/>
            <person name="Spring S."/>
            <person name="Stams A.F."/>
            <person name="Woyke T."/>
        </authorList>
    </citation>
    <scope>NUCLEOTIDE SEQUENCE [LARGE SCALE GENOMIC DNA]</scope>
    <source>
        <strain evidence="10 11">DSM 7213</strain>
    </source>
</reference>
<dbReference type="PANTHER" id="PTHR30455:SF2">
    <property type="entry name" value="TRANSCRIPTIONAL REPRESSOR NRDR"/>
    <property type="match status" value="1"/>
</dbReference>
<sequence>MRCPYCGTADSRVLDSRPTEEGNSVRRRRECGECGKRFTTYERVDELPLMVVKKDGRREFFDRQKLLAGLITACQKRPVPINLLEGMVGEIERDLKSITDREVQSRDIGEQVMLRLRNLDEVAYVRFASVYHEFRDVQGFMREIEQLIKRKHD</sequence>
<evidence type="ECO:0000313" key="10">
    <source>
        <dbReference type="EMBL" id="AGL02956.1"/>
    </source>
</evidence>
<organism evidence="10 11">
    <name type="scientific">Desulfoscipio gibsoniae DSM 7213</name>
    <dbReference type="NCBI Taxonomy" id="767817"/>
    <lineage>
        <taxon>Bacteria</taxon>
        <taxon>Bacillati</taxon>
        <taxon>Bacillota</taxon>
        <taxon>Clostridia</taxon>
        <taxon>Eubacteriales</taxon>
        <taxon>Desulfallaceae</taxon>
        <taxon>Desulfoscipio</taxon>
    </lineage>
</organism>
<dbReference type="GO" id="GO:0003677">
    <property type="term" value="F:DNA binding"/>
    <property type="evidence" value="ECO:0007669"/>
    <property type="project" value="UniProtKB-KW"/>
</dbReference>
<dbReference type="RefSeq" id="WP_006520347.1">
    <property type="nucleotide sequence ID" value="NC_021184.1"/>
</dbReference>
<evidence type="ECO:0000256" key="1">
    <source>
        <dbReference type="ARBA" id="ARBA00022491"/>
    </source>
</evidence>
<dbReference type="InterPro" id="IPR055173">
    <property type="entry name" value="NrdR-like_N"/>
</dbReference>
<dbReference type="NCBIfam" id="TIGR00244">
    <property type="entry name" value="transcriptional regulator NrdR"/>
    <property type="match status" value="1"/>
</dbReference>
<keyword evidence="2 8" id="KW-0547">Nucleotide-binding</keyword>
<keyword evidence="7 8" id="KW-0804">Transcription</keyword>
<protein>
    <recommendedName>
        <fullName evidence="8">Transcriptional repressor NrdR</fullName>
    </recommendedName>
</protein>
<comment type="similarity">
    <text evidence="8">Belongs to the NrdR family.</text>
</comment>
<dbReference type="Pfam" id="PF03477">
    <property type="entry name" value="ATP-cone"/>
    <property type="match status" value="1"/>
</dbReference>
<comment type="cofactor">
    <cofactor evidence="8">
        <name>Zn(2+)</name>
        <dbReference type="ChEBI" id="CHEBI:29105"/>
    </cofactor>
    <text evidence="8">Binds 1 zinc ion.</text>
</comment>
<accession>R4KTL8</accession>
<keyword evidence="1 8" id="KW-0678">Repressor</keyword>
<keyword evidence="4 8" id="KW-0067">ATP-binding</keyword>
<comment type="function">
    <text evidence="8">Negatively regulates transcription of bacterial ribonucleotide reductase nrd genes and operons by binding to NrdR-boxes.</text>
</comment>
<keyword evidence="8" id="KW-0863">Zinc-finger</keyword>
<dbReference type="HOGENOM" id="CLU_108412_0_0_9"/>
<keyword evidence="8" id="KW-0479">Metal-binding</keyword>
<evidence type="ECO:0000256" key="4">
    <source>
        <dbReference type="ARBA" id="ARBA00022840"/>
    </source>
</evidence>
<dbReference type="EMBL" id="CP003273">
    <property type="protein sequence ID" value="AGL02956.1"/>
    <property type="molecule type" value="Genomic_DNA"/>
</dbReference>
<keyword evidence="11" id="KW-1185">Reference proteome</keyword>
<dbReference type="KEGG" id="dgi:Desgi_3633"/>
<evidence type="ECO:0000256" key="8">
    <source>
        <dbReference type="HAMAP-Rule" id="MF_00440"/>
    </source>
</evidence>
<feature type="domain" description="ATP-cone" evidence="9">
    <location>
        <begin position="49"/>
        <end position="139"/>
    </location>
</feature>
<dbReference type="OrthoDB" id="9807461at2"/>
<name>R4KTL8_9FIRM</name>
<dbReference type="HAMAP" id="MF_00440">
    <property type="entry name" value="NrdR"/>
    <property type="match status" value="1"/>
</dbReference>
<dbReference type="eggNOG" id="COG1327">
    <property type="taxonomic scope" value="Bacteria"/>
</dbReference>
<proteinExistence type="inferred from homology"/>
<dbReference type="GO" id="GO:0008270">
    <property type="term" value="F:zinc ion binding"/>
    <property type="evidence" value="ECO:0007669"/>
    <property type="project" value="UniProtKB-UniRule"/>
</dbReference>
<feature type="zinc finger region" evidence="8">
    <location>
        <begin position="3"/>
        <end position="34"/>
    </location>
</feature>
<dbReference type="AlphaFoldDB" id="R4KTL8"/>
<dbReference type="Proteomes" id="UP000013520">
    <property type="component" value="Chromosome"/>
</dbReference>
<keyword evidence="3 8" id="KW-0862">Zinc</keyword>
<evidence type="ECO:0000256" key="3">
    <source>
        <dbReference type="ARBA" id="ARBA00022833"/>
    </source>
</evidence>
<dbReference type="PANTHER" id="PTHR30455">
    <property type="entry name" value="TRANSCRIPTIONAL REPRESSOR NRDR"/>
    <property type="match status" value="1"/>
</dbReference>
<dbReference type="PROSITE" id="PS51161">
    <property type="entry name" value="ATP_CONE"/>
    <property type="match status" value="1"/>
</dbReference>
<dbReference type="STRING" id="767817.Desgi_3633"/>
<evidence type="ECO:0000256" key="5">
    <source>
        <dbReference type="ARBA" id="ARBA00023015"/>
    </source>
</evidence>
<dbReference type="GO" id="GO:0005524">
    <property type="term" value="F:ATP binding"/>
    <property type="evidence" value="ECO:0007669"/>
    <property type="project" value="UniProtKB-UniRule"/>
</dbReference>
<evidence type="ECO:0000259" key="9">
    <source>
        <dbReference type="PROSITE" id="PS51161"/>
    </source>
</evidence>
<gene>
    <name evidence="8" type="primary">nrdR</name>
    <name evidence="10" type="ORF">Desgi_3633</name>
</gene>
<evidence type="ECO:0000256" key="6">
    <source>
        <dbReference type="ARBA" id="ARBA00023125"/>
    </source>
</evidence>
<dbReference type="InterPro" id="IPR003796">
    <property type="entry name" value="RNR_NrdR-like"/>
</dbReference>
<dbReference type="InterPro" id="IPR005144">
    <property type="entry name" value="ATP-cone_dom"/>
</dbReference>
<evidence type="ECO:0000256" key="2">
    <source>
        <dbReference type="ARBA" id="ARBA00022741"/>
    </source>
</evidence>
<dbReference type="Pfam" id="PF22811">
    <property type="entry name" value="Zn_ribbon_NrdR"/>
    <property type="match status" value="1"/>
</dbReference>